<accession>A0ABM6NAF1</accession>
<sequence length="30" mass="3493">MLLVLVKLMYPLKFHVGALLAIIIWFFGVF</sequence>
<keyword evidence="1" id="KW-0812">Transmembrane</keyword>
<keyword evidence="1" id="KW-1133">Transmembrane helix</keyword>
<evidence type="ECO:0000256" key="1">
    <source>
        <dbReference type="SAM" id="Phobius"/>
    </source>
</evidence>
<keyword evidence="3" id="KW-1185">Reference proteome</keyword>
<gene>
    <name evidence="2" type="ORF">PPIS_a6000</name>
</gene>
<proteinExistence type="predicted"/>
<protein>
    <submittedName>
        <fullName evidence="2">Uncharacterized protein</fullName>
    </submittedName>
</protein>
<feature type="transmembrane region" description="Helical" evidence="1">
    <location>
        <begin position="12"/>
        <end position="29"/>
    </location>
</feature>
<evidence type="ECO:0000313" key="2">
    <source>
        <dbReference type="EMBL" id="ATD05713.1"/>
    </source>
</evidence>
<reference evidence="2 3" key="1">
    <citation type="submission" date="2015-06" db="EMBL/GenBank/DDBJ databases">
        <authorList>
            <person name="Xie B.-B."/>
            <person name="Rong J.-C."/>
            <person name="Qin Q.-L."/>
            <person name="Zhang Y.-Z."/>
        </authorList>
    </citation>
    <scope>NUCLEOTIDE SEQUENCE [LARGE SCALE GENOMIC DNA]</scope>
    <source>
        <strain evidence="2 3">JCM 20779</strain>
    </source>
</reference>
<keyword evidence="1" id="KW-0472">Membrane</keyword>
<dbReference type="EMBL" id="CP011924">
    <property type="protein sequence ID" value="ATD05713.1"/>
    <property type="molecule type" value="Genomic_DNA"/>
</dbReference>
<name>A0ABM6NAF1_PSEO7</name>
<evidence type="ECO:0000313" key="3">
    <source>
        <dbReference type="Proteomes" id="UP000016521"/>
    </source>
</evidence>
<organism evidence="2 3">
    <name type="scientific">Pseudoalteromonas piscicida</name>
    <dbReference type="NCBI Taxonomy" id="43662"/>
    <lineage>
        <taxon>Bacteria</taxon>
        <taxon>Pseudomonadati</taxon>
        <taxon>Pseudomonadota</taxon>
        <taxon>Gammaproteobacteria</taxon>
        <taxon>Alteromonadales</taxon>
        <taxon>Pseudoalteromonadaceae</taxon>
        <taxon>Pseudoalteromonas</taxon>
    </lineage>
</organism>
<dbReference type="Proteomes" id="UP000016521">
    <property type="component" value="Chromosome I"/>
</dbReference>